<sequence>MAPTVQHTAARAVALLEDGVLRASGYLIAPTAVITCAHVLTQTDWIGTRWDGSTVEFDLAATLSWPDADIAILIPRTPVEVEPVTVGVVDSLYPERLPFRMYGWPLWGAEAGPDGGVRDGGRMVHGLIDPSDTSPDSNLVLQPDRTGASHLLGRSDWKGMSGAAVFCLDRLVGVQRRHVDVSRPDSVEARPLQLLLDQPGFPELLQDLGVVVDRDWTITGTRARRTRLELHGPDAVPLFSVTDFELRSDGWDRLFWRATAVDRTRPEEITPVRPVEVLTCAPRDVAHLGGTGTLTVETSRDTDEASESVSRPFMVTAPSGLEVAALYEIAMWLLNEARRGGPPPENDRAGRLAASTADLVEHAVNVAQPHSLVTLAARGLPALRRSIAWALNESSRRLRDADDRLSAEDRKEAKHTYHGAYVVQQTLANQAYGRFDPSDPFWSHRLRLLGFANHTELLAHITPSLSHLAIAPGSFEASVLELLVTVGQVDIRSPDYTQATGEIQGRFNDLVNALLREGMTRWDGDSVRYLVPTAVGQLRLPQMLVSKP</sequence>
<evidence type="ECO:0000313" key="1">
    <source>
        <dbReference type="EMBL" id="ROR91073.1"/>
    </source>
</evidence>
<accession>A0A3N2CU59</accession>
<dbReference type="InterPro" id="IPR009003">
    <property type="entry name" value="Peptidase_S1_PA"/>
</dbReference>
<dbReference type="RefSeq" id="WP_123390427.1">
    <property type="nucleotide sequence ID" value="NZ_RKHO01000001.1"/>
</dbReference>
<reference evidence="1 2" key="1">
    <citation type="submission" date="2018-11" db="EMBL/GenBank/DDBJ databases">
        <title>Sequencing the genomes of 1000 actinobacteria strains.</title>
        <authorList>
            <person name="Klenk H.-P."/>
        </authorList>
    </citation>
    <scope>NUCLEOTIDE SEQUENCE [LARGE SCALE GENOMIC DNA]</scope>
    <source>
        <strain evidence="1 2">DSM 12652</strain>
    </source>
</reference>
<evidence type="ECO:0008006" key="3">
    <source>
        <dbReference type="Google" id="ProtNLM"/>
    </source>
</evidence>
<dbReference type="SUPFAM" id="SSF50494">
    <property type="entry name" value="Trypsin-like serine proteases"/>
    <property type="match status" value="1"/>
</dbReference>
<gene>
    <name evidence="1" type="ORF">EDD33_1934</name>
</gene>
<dbReference type="OrthoDB" id="3440566at2"/>
<keyword evidence="2" id="KW-1185">Reference proteome</keyword>
<proteinExistence type="predicted"/>
<protein>
    <recommendedName>
        <fullName evidence="3">Trypsin-like peptidase</fullName>
    </recommendedName>
</protein>
<organism evidence="1 2">
    <name type="scientific">Nocardioides aurantiacus</name>
    <dbReference type="NCBI Taxonomy" id="86796"/>
    <lineage>
        <taxon>Bacteria</taxon>
        <taxon>Bacillati</taxon>
        <taxon>Actinomycetota</taxon>
        <taxon>Actinomycetes</taxon>
        <taxon>Propionibacteriales</taxon>
        <taxon>Nocardioidaceae</taxon>
        <taxon>Nocardioides</taxon>
    </lineage>
</organism>
<dbReference type="EMBL" id="RKHO01000001">
    <property type="protein sequence ID" value="ROR91073.1"/>
    <property type="molecule type" value="Genomic_DNA"/>
</dbReference>
<evidence type="ECO:0000313" key="2">
    <source>
        <dbReference type="Proteomes" id="UP000281738"/>
    </source>
</evidence>
<dbReference type="Proteomes" id="UP000281738">
    <property type="component" value="Unassembled WGS sequence"/>
</dbReference>
<name>A0A3N2CU59_9ACTN</name>
<dbReference type="AlphaFoldDB" id="A0A3N2CU59"/>
<comment type="caution">
    <text evidence="1">The sequence shown here is derived from an EMBL/GenBank/DDBJ whole genome shotgun (WGS) entry which is preliminary data.</text>
</comment>